<dbReference type="InterPro" id="IPR003018">
    <property type="entry name" value="GAF"/>
</dbReference>
<dbReference type="Pfam" id="PF01590">
    <property type="entry name" value="GAF"/>
    <property type="match status" value="1"/>
</dbReference>
<evidence type="ECO:0000256" key="1">
    <source>
        <dbReference type="SAM" id="MobiDB-lite"/>
    </source>
</evidence>
<evidence type="ECO:0000313" key="4">
    <source>
        <dbReference type="Proteomes" id="UP000467193"/>
    </source>
</evidence>
<sequence>MSTSRSKGSRALRQVEAPSPDSSVRAAHERFVAGEIDASYLDSVPLRKVVAESWQRSLAIGVDPDRGGLEQATPRTLDDLRASHPLAPALPVIRRLLVQDALDAGVVVAVTAADGTLLWVEGDTVALRKAEAMNFVAGTDWSERRAGTNAPGTALALDRELQIHGTEHFSRIVQPWSCTAVPVHDPSTGVMLGAIDLTGGTEVATRQTLALVRATAVAVENHLALLALTRPIAPVAVGPRLTVLGGDRPRWTVTDRDGRPNASTLTGRHAEILVLLSRHPEGVSADHLAMMLHDNDLDAVTIRAEMSRLRRVIGADHVASRPYRLLAPIDSDLGEVFDALRRGDVAAAVNGYAGELLPQSVAPAIARLRTELSTALRSAVLSTGSLTLLRRWLELPEGRDDRDGWRILHDTAPDSVQRANAHGHLVGLDLDIG</sequence>
<reference evidence="3 4" key="1">
    <citation type="journal article" date="2019" name="Emerg. Microbes Infect.">
        <title>Comprehensive subspecies identification of 175 nontuberculous mycobacteria species based on 7547 genomic profiles.</title>
        <authorList>
            <person name="Matsumoto Y."/>
            <person name="Kinjo T."/>
            <person name="Motooka D."/>
            <person name="Nabeya D."/>
            <person name="Jung N."/>
            <person name="Uechi K."/>
            <person name="Horii T."/>
            <person name="Iida T."/>
            <person name="Fujita J."/>
            <person name="Nakamura S."/>
        </authorList>
    </citation>
    <scope>NUCLEOTIDE SEQUENCE [LARGE SCALE GENOMIC DNA]</scope>
    <source>
        <strain evidence="3 4">JCM 17899</strain>
    </source>
</reference>
<dbReference type="EMBL" id="AP022588">
    <property type="protein sequence ID" value="BBY28369.1"/>
    <property type="molecule type" value="Genomic_DNA"/>
</dbReference>
<dbReference type="Proteomes" id="UP000467193">
    <property type="component" value="Chromosome"/>
</dbReference>
<dbReference type="InterPro" id="IPR029016">
    <property type="entry name" value="GAF-like_dom_sf"/>
</dbReference>
<protein>
    <submittedName>
        <fullName evidence="3">Transcriptional regulator</fullName>
    </submittedName>
</protein>
<dbReference type="RefSeq" id="WP_163797227.1">
    <property type="nucleotide sequence ID" value="NZ_AP022588.1"/>
</dbReference>
<feature type="region of interest" description="Disordered" evidence="1">
    <location>
        <begin position="1"/>
        <end position="26"/>
    </location>
</feature>
<dbReference type="KEGG" id="msei:MSEDJ_24650"/>
<evidence type="ECO:0000313" key="3">
    <source>
        <dbReference type="EMBL" id="BBY28369.1"/>
    </source>
</evidence>
<dbReference type="Gene3D" id="3.30.450.40">
    <property type="match status" value="1"/>
</dbReference>
<keyword evidence="4" id="KW-1185">Reference proteome</keyword>
<feature type="domain" description="GAF" evidence="2">
    <location>
        <begin position="108"/>
        <end position="222"/>
    </location>
</feature>
<evidence type="ECO:0000259" key="2">
    <source>
        <dbReference type="Pfam" id="PF01590"/>
    </source>
</evidence>
<organism evidence="3 4">
    <name type="scientific">Mycolicibacterium sediminis</name>
    <dbReference type="NCBI Taxonomy" id="1286180"/>
    <lineage>
        <taxon>Bacteria</taxon>
        <taxon>Bacillati</taxon>
        <taxon>Actinomycetota</taxon>
        <taxon>Actinomycetes</taxon>
        <taxon>Mycobacteriales</taxon>
        <taxon>Mycobacteriaceae</taxon>
        <taxon>Mycolicibacterium</taxon>
    </lineage>
</organism>
<name>A0A7I7QPS4_9MYCO</name>
<accession>A0A7I7QPS4</accession>
<dbReference type="AlphaFoldDB" id="A0A7I7QPS4"/>
<gene>
    <name evidence="3" type="ORF">MSEDJ_24650</name>
</gene>
<proteinExistence type="predicted"/>